<organism evidence="2 3">
    <name type="scientific">Synchytrium endobioticum</name>
    <dbReference type="NCBI Taxonomy" id="286115"/>
    <lineage>
        <taxon>Eukaryota</taxon>
        <taxon>Fungi</taxon>
        <taxon>Fungi incertae sedis</taxon>
        <taxon>Chytridiomycota</taxon>
        <taxon>Chytridiomycota incertae sedis</taxon>
        <taxon>Chytridiomycetes</taxon>
        <taxon>Synchytriales</taxon>
        <taxon>Synchytriaceae</taxon>
        <taxon>Synchytrium</taxon>
    </lineage>
</organism>
<feature type="region of interest" description="Disordered" evidence="1">
    <location>
        <begin position="422"/>
        <end position="534"/>
    </location>
</feature>
<feature type="region of interest" description="Disordered" evidence="1">
    <location>
        <begin position="550"/>
        <end position="583"/>
    </location>
</feature>
<dbReference type="VEuPathDB" id="FungiDB:SeMB42_g03230"/>
<proteinExistence type="predicted"/>
<comment type="caution">
    <text evidence="2">The sequence shown here is derived from an EMBL/GenBank/DDBJ whole genome shotgun (WGS) entry which is preliminary data.</text>
</comment>
<evidence type="ECO:0000313" key="3">
    <source>
        <dbReference type="Proteomes" id="UP000317494"/>
    </source>
</evidence>
<feature type="region of interest" description="Disordered" evidence="1">
    <location>
        <begin position="782"/>
        <end position="830"/>
    </location>
</feature>
<name>A0A507D841_9FUNG</name>
<feature type="region of interest" description="Disordered" evidence="1">
    <location>
        <begin position="728"/>
        <end position="747"/>
    </location>
</feature>
<feature type="region of interest" description="Disordered" evidence="1">
    <location>
        <begin position="333"/>
        <end position="405"/>
    </location>
</feature>
<reference evidence="2 3" key="1">
    <citation type="journal article" date="2019" name="Sci. Rep.">
        <title>Comparative genomics of chytrid fungi reveal insights into the obligate biotrophic and pathogenic lifestyle of Synchytrium endobioticum.</title>
        <authorList>
            <person name="van de Vossenberg B.T.L.H."/>
            <person name="Warris S."/>
            <person name="Nguyen H.D.T."/>
            <person name="van Gent-Pelzer M.P.E."/>
            <person name="Joly D.L."/>
            <person name="van de Geest H.C."/>
            <person name="Bonants P.J.M."/>
            <person name="Smith D.S."/>
            <person name="Levesque C.A."/>
            <person name="van der Lee T.A.J."/>
        </authorList>
    </citation>
    <scope>NUCLEOTIDE SEQUENCE [LARGE SCALE GENOMIC DNA]</scope>
    <source>
        <strain evidence="2 3">MB42</strain>
    </source>
</reference>
<feature type="compositionally biased region" description="Basic and acidic residues" evidence="1">
    <location>
        <begin position="112"/>
        <end position="121"/>
    </location>
</feature>
<feature type="compositionally biased region" description="Basic residues" evidence="1">
    <location>
        <begin position="73"/>
        <end position="82"/>
    </location>
</feature>
<feature type="compositionally biased region" description="Basic and acidic residues" evidence="1">
    <location>
        <begin position="514"/>
        <end position="533"/>
    </location>
</feature>
<dbReference type="EMBL" id="QEAN01000111">
    <property type="protein sequence ID" value="TPX47722.1"/>
    <property type="molecule type" value="Genomic_DNA"/>
</dbReference>
<accession>A0A507D841</accession>
<feature type="compositionally biased region" description="Basic and acidic residues" evidence="1">
    <location>
        <begin position="83"/>
        <end position="99"/>
    </location>
</feature>
<feature type="compositionally biased region" description="Basic and acidic residues" evidence="1">
    <location>
        <begin position="550"/>
        <end position="571"/>
    </location>
</feature>
<dbReference type="AlphaFoldDB" id="A0A507D841"/>
<feature type="region of interest" description="Disordered" evidence="1">
    <location>
        <begin position="630"/>
        <end position="661"/>
    </location>
</feature>
<feature type="compositionally biased region" description="Basic and acidic residues" evidence="1">
    <location>
        <begin position="154"/>
        <end position="168"/>
    </location>
</feature>
<feature type="compositionally biased region" description="Polar residues" evidence="1">
    <location>
        <begin position="788"/>
        <end position="798"/>
    </location>
</feature>
<evidence type="ECO:0000256" key="1">
    <source>
        <dbReference type="SAM" id="MobiDB-lite"/>
    </source>
</evidence>
<feature type="region of interest" description="Disordered" evidence="1">
    <location>
        <begin position="147"/>
        <end position="179"/>
    </location>
</feature>
<protein>
    <submittedName>
        <fullName evidence="2">Uncharacterized protein</fullName>
    </submittedName>
</protein>
<evidence type="ECO:0000313" key="2">
    <source>
        <dbReference type="EMBL" id="TPX47722.1"/>
    </source>
</evidence>
<feature type="compositionally biased region" description="Low complexity" evidence="1">
    <location>
        <begin position="635"/>
        <end position="649"/>
    </location>
</feature>
<dbReference type="Proteomes" id="UP000317494">
    <property type="component" value="Unassembled WGS sequence"/>
</dbReference>
<gene>
    <name evidence="2" type="ORF">SeMB42_g03230</name>
</gene>
<sequence length="1076" mass="118872">MEGATGPHTHHGGARAGIGKGIGTVNPLAPGTALGIRSDWGLSTEIPPQSDDLLTSSLPRETEAQESTSRLSTPRRRRHRRPGHAEDACPSRSALETHTRQQSSITAHARQKRQDSQDLQRKRPITASAIQQHKRTPHHQTFETAINVNGEQEESTKNQDRSDVHHDTALASASPPNSPVLSRNVAGSNTVVNPWTLEQHLLQQSALHLMICQKMDQRETASPLISKPLPPGGVLTTNPVKLFYATPSLYAGYTLDLKIGRLSHDRPRTPSGSCKKTRPLSPSRQLYAPVGHVEGISAEGLHMSEHDSRQPSIISDHGREAEHVKRHLSESQAGITLQDAFSRPPFKPDAPADKLIRSSKSVEPDRPSLRVLTPESLDATVVKRPPSRNDENRGRPLFRASNNPTLRSDLIAKLAEKSYATHPSTFHEEPARPPPRSGDSQYSSKPFLIRPRSSCDGKGGVSCGRNKGSKQDIPAPSIATTTSGPTSRGYDYPAMIQEEGTTDKTVTTNTRRNSSLEDCKSSRMHSTHDDTKIAQHTSSIAASKLEEICNDRQSPDQRPKSRQETDAERPVSRLGSKPTSPSRLQYCSDIHNGAPSLPKHAQWAGVAVSVAQDKDRIHMVTHPRPLTADMKRSTTRSSRSMSPPTRGTPHVSKNLSPMNEVVDRRRARSAGPSHEAAEMPVPKPILQNGGSFQFNPHPQTIRTNILKVPNRSKSGISVFNPFLPSELAASSPKVRGPPPIKKAAPNEKQIDILLRLGQSRKMSEAYNTAYPESQADQQLLDGAEAEDTASSPGQTKSKLFQPKLIRRPSSAPQKPMPTWRPGGSGDPVKRNEFLRNRERAKQIAQLLRRKLFANDSDSDSDDSSIDSAEVFFPSNLPKFTGDRESIVSRLIDDGLEEEVEVDEEQHSSQYYKMMFLNEFVQLDRRDSDMRDNQRAFIIRDTSIVPTKMITRLTEEDAAQFCWHMYRYVRSLTDNPLPASVTLEILRVAGSTIAYTASSHVVAAFDEHPLVTSSIRAAAEIFLRTTYTIHTDPMVTMCYISAMSGSEITSAEGSPHVKSMASYVRLKQMSDDKRTNR</sequence>
<keyword evidence="3" id="KW-1185">Reference proteome</keyword>
<feature type="region of interest" description="Disordered" evidence="1">
    <location>
        <begin position="1"/>
        <end position="123"/>
    </location>
</feature>
<feature type="compositionally biased region" description="Basic and acidic residues" evidence="1">
    <location>
        <begin position="350"/>
        <end position="368"/>
    </location>
</feature>